<evidence type="ECO:0000313" key="3">
    <source>
        <dbReference type="Proteomes" id="UP001209107"/>
    </source>
</evidence>
<evidence type="ECO:0000313" key="2">
    <source>
        <dbReference type="EMBL" id="MCW4451209.1"/>
    </source>
</evidence>
<dbReference type="PANTHER" id="PTHR33293:SF2">
    <property type="entry name" value="TRANSPOSASE"/>
    <property type="match status" value="1"/>
</dbReference>
<proteinExistence type="predicted"/>
<dbReference type="InterPro" id="IPR005063">
    <property type="entry name" value="Transposase_27"/>
</dbReference>
<name>A0ABT3JKE0_9FLAO</name>
<dbReference type="Pfam" id="PF12759">
    <property type="entry name" value="HTH_Tnp_IS1"/>
    <property type="match status" value="1"/>
</dbReference>
<dbReference type="Pfam" id="PF03400">
    <property type="entry name" value="DDE_Tnp_IS1"/>
    <property type="match status" value="1"/>
</dbReference>
<dbReference type="NCBIfam" id="NF033558">
    <property type="entry name" value="transpos_IS1"/>
    <property type="match status" value="1"/>
</dbReference>
<dbReference type="InterPro" id="IPR024431">
    <property type="entry name" value="InsA_HTH_dom"/>
</dbReference>
<sequence length="232" mass="27317">MLENHSSCSKVSDTKICPSCYSSEIIKNGTTKTKKQQFFCKNCKRRFLDFYTYRAYLPQINSQIVLLTKEGLGIRSTARILRISITTLLKRITFIAKEIKTPSLFSGQTYEMDEIRFFIRSKKNLNWLVYAIDKKSKQVASFFIGKRTNKTLKVVTKTLENADAKTIYTDELMNYQFIIPKDIHKVKRYATNTIERKNLNIRTHLKRFNRKNIYFSKSLIILNAILKIYFWG</sequence>
<evidence type="ECO:0000259" key="1">
    <source>
        <dbReference type="Pfam" id="PF12759"/>
    </source>
</evidence>
<gene>
    <name evidence="2" type="ORF">OK344_03210</name>
</gene>
<reference evidence="2 3" key="1">
    <citation type="submission" date="2022-10" db="EMBL/GenBank/DDBJ databases">
        <title>Kaistella sp. BT-6-1-3.</title>
        <authorList>
            <person name="Ai J."/>
            <person name="Deng Z."/>
        </authorList>
    </citation>
    <scope>NUCLEOTIDE SEQUENCE [LARGE SCALE GENOMIC DNA]</scope>
    <source>
        <strain evidence="2 3">BT6-1-3</strain>
    </source>
</reference>
<feature type="domain" description="Insertion element IS1 protein InsA helix-turn-helix" evidence="1">
    <location>
        <begin position="51"/>
        <end position="90"/>
    </location>
</feature>
<dbReference type="RefSeq" id="WP_265143415.1">
    <property type="nucleotide sequence ID" value="NZ_JAPCHZ010000001.1"/>
</dbReference>
<protein>
    <submittedName>
        <fullName evidence="2">IS1 family transposase</fullName>
    </submittedName>
</protein>
<comment type="caution">
    <text evidence="2">The sequence shown here is derived from an EMBL/GenBank/DDBJ whole genome shotgun (WGS) entry which is preliminary data.</text>
</comment>
<dbReference type="InterPro" id="IPR051354">
    <property type="entry name" value="Transposase_27_IS1"/>
</dbReference>
<keyword evidence="3" id="KW-1185">Reference proteome</keyword>
<dbReference type="Proteomes" id="UP001209107">
    <property type="component" value="Unassembled WGS sequence"/>
</dbReference>
<accession>A0ABT3JKE0</accession>
<dbReference type="PANTHER" id="PTHR33293">
    <property type="entry name" value="INSERTION ELEMENT IS1 1 PROTEIN INSB-RELATED"/>
    <property type="match status" value="1"/>
</dbReference>
<dbReference type="EMBL" id="JAPCHZ010000001">
    <property type="protein sequence ID" value="MCW4451209.1"/>
    <property type="molecule type" value="Genomic_DNA"/>
</dbReference>
<organism evidence="2 3">
    <name type="scientific">Kaistella yananensis</name>
    <dbReference type="NCBI Taxonomy" id="2989820"/>
    <lineage>
        <taxon>Bacteria</taxon>
        <taxon>Pseudomonadati</taxon>
        <taxon>Bacteroidota</taxon>
        <taxon>Flavobacteriia</taxon>
        <taxon>Flavobacteriales</taxon>
        <taxon>Weeksellaceae</taxon>
        <taxon>Chryseobacterium group</taxon>
        <taxon>Kaistella</taxon>
    </lineage>
</organism>